<dbReference type="PANTHER" id="PTHR30024">
    <property type="entry name" value="ALIPHATIC SULFONATES-BINDING PROTEIN-RELATED"/>
    <property type="match status" value="1"/>
</dbReference>
<evidence type="ECO:0000256" key="1">
    <source>
        <dbReference type="SAM" id="SignalP"/>
    </source>
</evidence>
<evidence type="ECO:0000313" key="3">
    <source>
        <dbReference type="Proteomes" id="UP000698242"/>
    </source>
</evidence>
<dbReference type="OrthoDB" id="6788250at2"/>
<reference evidence="2" key="1">
    <citation type="submission" date="2013-03" db="EMBL/GenBank/DDBJ databases">
        <title>Genome Sequence of the Profundibacterium mesophilum strain KAUST100406-0324T from Red Sea, a novel genus in the family Rhodobacteraceae.</title>
        <authorList>
            <person name="Essack M."/>
            <person name="Alam I."/>
            <person name="Lafi F."/>
            <person name="Alawi W."/>
            <person name="Kamanu F."/>
            <person name="Al-Suwailem A."/>
            <person name="Lee O.O."/>
            <person name="Xu Y."/>
            <person name="Bajic V."/>
            <person name="Qian P.-Y."/>
            <person name="Archer J."/>
        </authorList>
    </citation>
    <scope>NUCLEOTIDE SEQUENCE</scope>
    <source>
        <strain evidence="2">KAUST100406-0324</strain>
    </source>
</reference>
<accession>A0A921TCD9</accession>
<name>A0A921TCD9_9RHOB</name>
<proteinExistence type="predicted"/>
<evidence type="ECO:0000313" key="2">
    <source>
        <dbReference type="EMBL" id="KAF0675016.1"/>
    </source>
</evidence>
<dbReference type="SUPFAM" id="SSF53850">
    <property type="entry name" value="Periplasmic binding protein-like II"/>
    <property type="match status" value="1"/>
</dbReference>
<organism evidence="2 3">
    <name type="scientific">Profundibacterium mesophilum KAUST100406-0324</name>
    <dbReference type="NCBI Taxonomy" id="1037889"/>
    <lineage>
        <taxon>Bacteria</taxon>
        <taxon>Pseudomonadati</taxon>
        <taxon>Pseudomonadota</taxon>
        <taxon>Alphaproteobacteria</taxon>
        <taxon>Rhodobacterales</taxon>
        <taxon>Roseobacteraceae</taxon>
        <taxon>Profundibacterium</taxon>
    </lineage>
</organism>
<protein>
    <submittedName>
        <fullName evidence="2">Nitratesulfonatebicarbonate ABC transporter periplasmic components-like protein</fullName>
    </submittedName>
</protein>
<dbReference type="Gene3D" id="3.40.190.10">
    <property type="entry name" value="Periplasmic binding protein-like II"/>
    <property type="match status" value="2"/>
</dbReference>
<gene>
    <name evidence="2" type="ORF">PMES_02725</name>
</gene>
<dbReference type="Proteomes" id="UP000698242">
    <property type="component" value="Unassembled WGS sequence"/>
</dbReference>
<keyword evidence="3" id="KW-1185">Reference proteome</keyword>
<keyword evidence="1" id="KW-0732">Signal</keyword>
<dbReference type="Pfam" id="PF13379">
    <property type="entry name" value="NMT1_2"/>
    <property type="match status" value="1"/>
</dbReference>
<feature type="signal peptide" evidence="1">
    <location>
        <begin position="1"/>
        <end position="23"/>
    </location>
</feature>
<comment type="caution">
    <text evidence="2">The sequence shown here is derived from an EMBL/GenBank/DDBJ whole genome shotgun (WGS) entry which is preliminary data.</text>
</comment>
<sequence>MKTAFPALIVAAAWTAIAPPAAAQQTEMEIGYMPILPVSQLFVGLETGAIEEAGITADLVEFQNGPAMVQALLAGQLDVAYLGIGPAMVARGRGADIKVVASNVVEQISIVALPALAGDFADKEPAEAFAAFEAREGRKPVIATFPVGSVPQTVLQYWIRRELGISPDAIETIYQGASQVQQALLTGAVDGAAILEPIVSTTLDRVEGAQVVAAGSELFPNQPGAVLAVREALLADNPEAVDALVAAHIAATEQLSSDPAGTAPMVGKYVGGGRLPEAVIEAAITRSAEQFVADPNRIIEGTQVMHDFQAELGTLAQPVDLDALFDLDVYDRASSK</sequence>
<dbReference type="AlphaFoldDB" id="A0A921TCD9"/>
<dbReference type="RefSeq" id="WP_159966240.1">
    <property type="nucleotide sequence ID" value="NZ_APKE01000033.1"/>
</dbReference>
<feature type="chain" id="PRO_5037288117" evidence="1">
    <location>
        <begin position="24"/>
        <end position="336"/>
    </location>
</feature>
<dbReference type="EMBL" id="APKE01000033">
    <property type="protein sequence ID" value="KAF0675016.1"/>
    <property type="molecule type" value="Genomic_DNA"/>
</dbReference>